<organism evidence="1 2">
    <name type="scientific">Faecalibacterium cf. prausnitzii KLE1255</name>
    <dbReference type="NCBI Taxonomy" id="748224"/>
    <lineage>
        <taxon>Bacteria</taxon>
        <taxon>Bacillati</taxon>
        <taxon>Bacillota</taxon>
        <taxon>Clostridia</taxon>
        <taxon>Eubacteriales</taxon>
        <taxon>Oscillospiraceae</taxon>
        <taxon>Faecalibacterium</taxon>
    </lineage>
</organism>
<accession>E2ZKS1</accession>
<dbReference type="HOGENOM" id="CLU_3216482_0_0_9"/>
<evidence type="ECO:0000313" key="2">
    <source>
        <dbReference type="Proteomes" id="UP000006028"/>
    </source>
</evidence>
<proteinExistence type="predicted"/>
<comment type="caution">
    <text evidence="1">The sequence shown here is derived from an EMBL/GenBank/DDBJ whole genome shotgun (WGS) entry which is preliminary data.</text>
</comment>
<gene>
    <name evidence="1" type="ORF">HMPREF9436_02274</name>
</gene>
<dbReference type="EMBL" id="AECU01000174">
    <property type="protein sequence ID" value="EFQ06246.1"/>
    <property type="molecule type" value="Genomic_DNA"/>
</dbReference>
<name>E2ZKS1_9FIRM</name>
<reference evidence="1 2" key="1">
    <citation type="submission" date="2010-08" db="EMBL/GenBank/DDBJ databases">
        <authorList>
            <person name="Weinstock G."/>
            <person name="Sodergren E."/>
            <person name="Clifton S."/>
            <person name="Fulton L."/>
            <person name="Fulton B."/>
            <person name="Courtney L."/>
            <person name="Fronick C."/>
            <person name="Harrison M."/>
            <person name="Strong C."/>
            <person name="Farmer C."/>
            <person name="Delahaunty K."/>
            <person name="Markovic C."/>
            <person name="Hall O."/>
            <person name="Minx P."/>
            <person name="Tomlinson C."/>
            <person name="Mitreva M."/>
            <person name="Hou S."/>
            <person name="Chen J."/>
            <person name="Wollam A."/>
            <person name="Pepin K.H."/>
            <person name="Johnson M."/>
            <person name="Bhonagiri V."/>
            <person name="Zhang X."/>
            <person name="Suruliraj S."/>
            <person name="Warren W."/>
            <person name="Chinwalla A."/>
            <person name="Mardis E.R."/>
            <person name="Wilson R.K."/>
        </authorList>
    </citation>
    <scope>NUCLEOTIDE SEQUENCE [LARGE SCALE GENOMIC DNA]</scope>
    <source>
        <strain evidence="1 2">KLE1255</strain>
    </source>
</reference>
<protein>
    <submittedName>
        <fullName evidence="1">Uncharacterized protein</fullName>
    </submittedName>
</protein>
<dbReference type="Proteomes" id="UP000006028">
    <property type="component" value="Unassembled WGS sequence"/>
</dbReference>
<dbReference type="STRING" id="748224.HMPREF9436_02274"/>
<dbReference type="BioCyc" id="FCF748224-HMP:GTSS-1380-MONOMER"/>
<sequence>MRCAIISGKIIFNIANQEDQLIFLICFFTEKVASCAESGRVGQA</sequence>
<evidence type="ECO:0000313" key="1">
    <source>
        <dbReference type="EMBL" id="EFQ06246.1"/>
    </source>
</evidence>
<dbReference type="AlphaFoldDB" id="E2ZKS1"/>